<dbReference type="EMBL" id="MFPU01000039">
    <property type="protein sequence ID" value="OGH69461.1"/>
    <property type="molecule type" value="Genomic_DNA"/>
</dbReference>
<dbReference type="Gene3D" id="3.30.470.20">
    <property type="entry name" value="ATP-grasp fold, B domain"/>
    <property type="match status" value="1"/>
</dbReference>
<dbReference type="Pfam" id="PF02655">
    <property type="entry name" value="ATP-grasp_3"/>
    <property type="match status" value="1"/>
</dbReference>
<evidence type="ECO:0000313" key="4">
    <source>
        <dbReference type="Proteomes" id="UP000177953"/>
    </source>
</evidence>
<evidence type="ECO:0000259" key="2">
    <source>
        <dbReference type="PROSITE" id="PS50975"/>
    </source>
</evidence>
<sequence>MKKITDLRDLKTFFKENVETPILGVGVYAFDRLGLEDVLEDYKILALRYSLETELIEKDLEVLSLEKGMGTKHIRQPRNSTTVINHPRTKQYLSKLNRPPLLLPYKASTKMEKICKENGWTLAASPTRFGKKLFENKATFRKILQGLGIDPPPGEIISALRLDFETLRIKYGLPFVIQHPKRGGGKGTFFINSKDDWARAMALLHSREKEGETIKEDLSQTKLIASKYISGSSPSITGCVTRHGTLSTSLQYQIIDAPLLYNPKKGSGLFCGHDWSSSHFSEEVSRQAYDIVEKVGTYFAAQGYKGIFGIDFVLEENSQKLYVTECNPRLLGSFPTIAMIQTLNGETPILAFHVLEHLGADYDIDPKEINELMRRPKFGSQMFLHNLTERWGRNQKEVKPGIYELEKGADGNNTMKFIRPGYAMKHLETENEFLLTDGLLKKHSHFSPNRRLGRILTKGGVLSENKRTLSPWAQDIAAASHSSFQLKPIKFAKITKIINPHFLAKG</sequence>
<reference evidence="3 4" key="1">
    <citation type="journal article" date="2016" name="Nat. Commun.">
        <title>Thousands of microbial genomes shed light on interconnected biogeochemical processes in an aquifer system.</title>
        <authorList>
            <person name="Anantharaman K."/>
            <person name="Brown C.T."/>
            <person name="Hug L.A."/>
            <person name="Sharon I."/>
            <person name="Castelle C.J."/>
            <person name="Probst A.J."/>
            <person name="Thomas B.C."/>
            <person name="Singh A."/>
            <person name="Wilkins M.J."/>
            <person name="Karaoz U."/>
            <person name="Brodie E.L."/>
            <person name="Williams K.H."/>
            <person name="Hubbard S.S."/>
            <person name="Banfield J.F."/>
        </authorList>
    </citation>
    <scope>NUCLEOTIDE SEQUENCE [LARGE SCALE GENOMIC DNA]</scope>
</reference>
<keyword evidence="1" id="KW-0067">ATP-binding</keyword>
<accession>A0A1F6MCU4</accession>
<dbReference type="SUPFAM" id="SSF56059">
    <property type="entry name" value="Glutathione synthetase ATP-binding domain-like"/>
    <property type="match status" value="1"/>
</dbReference>
<dbReference type="InterPro" id="IPR011761">
    <property type="entry name" value="ATP-grasp"/>
</dbReference>
<dbReference type="GO" id="GO:0005524">
    <property type="term" value="F:ATP binding"/>
    <property type="evidence" value="ECO:0007669"/>
    <property type="project" value="UniProtKB-UniRule"/>
</dbReference>
<proteinExistence type="predicted"/>
<dbReference type="AlphaFoldDB" id="A0A1F6MCU4"/>
<evidence type="ECO:0000256" key="1">
    <source>
        <dbReference type="PROSITE-ProRule" id="PRU00409"/>
    </source>
</evidence>
<dbReference type="GO" id="GO:0046872">
    <property type="term" value="F:metal ion binding"/>
    <property type="evidence" value="ECO:0007669"/>
    <property type="project" value="InterPro"/>
</dbReference>
<dbReference type="Proteomes" id="UP000177953">
    <property type="component" value="Unassembled WGS sequence"/>
</dbReference>
<protein>
    <recommendedName>
        <fullName evidence="2">ATP-grasp domain-containing protein</fullName>
    </recommendedName>
</protein>
<dbReference type="PROSITE" id="PS50975">
    <property type="entry name" value="ATP_GRASP"/>
    <property type="match status" value="1"/>
</dbReference>
<name>A0A1F6MCU4_9BACT</name>
<evidence type="ECO:0000313" key="3">
    <source>
        <dbReference type="EMBL" id="OGH69461.1"/>
    </source>
</evidence>
<feature type="domain" description="ATP-grasp" evidence="2">
    <location>
        <begin position="141"/>
        <end position="356"/>
    </location>
</feature>
<keyword evidence="1" id="KW-0547">Nucleotide-binding</keyword>
<dbReference type="InterPro" id="IPR003806">
    <property type="entry name" value="ATP-grasp_PylC-type"/>
</dbReference>
<comment type="caution">
    <text evidence="3">The sequence shown here is derived from an EMBL/GenBank/DDBJ whole genome shotgun (WGS) entry which is preliminary data.</text>
</comment>
<organism evidence="3 4">
    <name type="scientific">Candidatus Magasanikbacteria bacterium RIFCSPHIGHO2_01_FULL_47_8</name>
    <dbReference type="NCBI Taxonomy" id="1798673"/>
    <lineage>
        <taxon>Bacteria</taxon>
        <taxon>Candidatus Magasanikiibacteriota</taxon>
    </lineage>
</organism>
<gene>
    <name evidence="3" type="ORF">A2754_00925</name>
</gene>